<keyword evidence="4" id="KW-1185">Reference proteome</keyword>
<dbReference type="EMBL" id="MNCJ02000321">
    <property type="protein sequence ID" value="KAF5803342.1"/>
    <property type="molecule type" value="Genomic_DNA"/>
</dbReference>
<feature type="coiled-coil region" evidence="1">
    <location>
        <begin position="102"/>
        <end position="129"/>
    </location>
</feature>
<evidence type="ECO:0000313" key="4">
    <source>
        <dbReference type="Proteomes" id="UP000215914"/>
    </source>
</evidence>
<evidence type="ECO:0000313" key="3">
    <source>
        <dbReference type="EMBL" id="KAF5803342.1"/>
    </source>
</evidence>
<keyword evidence="1" id="KW-0175">Coiled coil</keyword>
<feature type="compositionally biased region" description="Basic and acidic residues" evidence="2">
    <location>
        <begin position="206"/>
        <end position="222"/>
    </location>
</feature>
<evidence type="ECO:0000256" key="2">
    <source>
        <dbReference type="SAM" id="MobiDB-lite"/>
    </source>
</evidence>
<name>A0A9K3IUS9_HELAN</name>
<feature type="region of interest" description="Disordered" evidence="2">
    <location>
        <begin position="206"/>
        <end position="251"/>
    </location>
</feature>
<accession>A0A9K3IUS9</accession>
<evidence type="ECO:0000256" key="1">
    <source>
        <dbReference type="SAM" id="Coils"/>
    </source>
</evidence>
<gene>
    <name evidence="3" type="ORF">HanXRQr2_Chr06g0270161</name>
</gene>
<protein>
    <submittedName>
        <fullName evidence="3">Uncharacterized protein</fullName>
    </submittedName>
</protein>
<sequence>MKEHLKYLSEIDAERDAENARMAKKKVEKQDDREDDYWADKMKEHLKFLAERDAERKKGKNDEEEVRVIKQKEIPAFEIKKEAVAEKVSENCENCETLKKCNNELIHNMNRLKESYDVLNKAMNQYNESSSEQATAMKTLNGAYMIKQEMVNYYIDMCAELEKKLETQRIETERVNNLLKSYSCSFYVIDRIYPIVEGMKAFEEKTSKEKKSKIKEDTEVKNSGKKQSVSYNKCPPPLENGYSPRNPNSERVKKATNLGHVWLSFLKGAY</sequence>
<dbReference type="AlphaFoldDB" id="A0A9K3IUS9"/>
<proteinExistence type="predicted"/>
<reference evidence="3" key="2">
    <citation type="submission" date="2020-06" db="EMBL/GenBank/DDBJ databases">
        <title>Helianthus annuus Genome sequencing and assembly Release 2.</title>
        <authorList>
            <person name="Gouzy J."/>
            <person name="Langlade N."/>
            <person name="Munos S."/>
        </authorList>
    </citation>
    <scope>NUCLEOTIDE SEQUENCE</scope>
    <source>
        <tissue evidence="3">Leaves</tissue>
    </source>
</reference>
<reference evidence="3" key="1">
    <citation type="journal article" date="2017" name="Nature">
        <title>The sunflower genome provides insights into oil metabolism, flowering and Asterid evolution.</title>
        <authorList>
            <person name="Badouin H."/>
            <person name="Gouzy J."/>
            <person name="Grassa C.J."/>
            <person name="Murat F."/>
            <person name="Staton S.E."/>
            <person name="Cottret L."/>
            <person name="Lelandais-Briere C."/>
            <person name="Owens G.L."/>
            <person name="Carrere S."/>
            <person name="Mayjonade B."/>
            <person name="Legrand L."/>
            <person name="Gill N."/>
            <person name="Kane N.C."/>
            <person name="Bowers J.E."/>
            <person name="Hubner S."/>
            <person name="Bellec A."/>
            <person name="Berard A."/>
            <person name="Berges H."/>
            <person name="Blanchet N."/>
            <person name="Boniface M.C."/>
            <person name="Brunel D."/>
            <person name="Catrice O."/>
            <person name="Chaidir N."/>
            <person name="Claudel C."/>
            <person name="Donnadieu C."/>
            <person name="Faraut T."/>
            <person name="Fievet G."/>
            <person name="Helmstetter N."/>
            <person name="King M."/>
            <person name="Knapp S.J."/>
            <person name="Lai Z."/>
            <person name="Le Paslier M.C."/>
            <person name="Lippi Y."/>
            <person name="Lorenzon L."/>
            <person name="Mandel J.R."/>
            <person name="Marage G."/>
            <person name="Marchand G."/>
            <person name="Marquand E."/>
            <person name="Bret-Mestries E."/>
            <person name="Morien E."/>
            <person name="Nambeesan S."/>
            <person name="Nguyen T."/>
            <person name="Pegot-Espagnet P."/>
            <person name="Pouilly N."/>
            <person name="Raftis F."/>
            <person name="Sallet E."/>
            <person name="Schiex T."/>
            <person name="Thomas J."/>
            <person name="Vandecasteele C."/>
            <person name="Vares D."/>
            <person name="Vear F."/>
            <person name="Vautrin S."/>
            <person name="Crespi M."/>
            <person name="Mangin B."/>
            <person name="Burke J.M."/>
            <person name="Salse J."/>
            <person name="Munos S."/>
            <person name="Vincourt P."/>
            <person name="Rieseberg L.H."/>
            <person name="Langlade N.B."/>
        </authorList>
    </citation>
    <scope>NUCLEOTIDE SEQUENCE</scope>
    <source>
        <tissue evidence="3">Leaves</tissue>
    </source>
</reference>
<organism evidence="3 4">
    <name type="scientific">Helianthus annuus</name>
    <name type="common">Common sunflower</name>
    <dbReference type="NCBI Taxonomy" id="4232"/>
    <lineage>
        <taxon>Eukaryota</taxon>
        <taxon>Viridiplantae</taxon>
        <taxon>Streptophyta</taxon>
        <taxon>Embryophyta</taxon>
        <taxon>Tracheophyta</taxon>
        <taxon>Spermatophyta</taxon>
        <taxon>Magnoliopsida</taxon>
        <taxon>eudicotyledons</taxon>
        <taxon>Gunneridae</taxon>
        <taxon>Pentapetalae</taxon>
        <taxon>asterids</taxon>
        <taxon>campanulids</taxon>
        <taxon>Asterales</taxon>
        <taxon>Asteraceae</taxon>
        <taxon>Asteroideae</taxon>
        <taxon>Heliantheae alliance</taxon>
        <taxon>Heliantheae</taxon>
        <taxon>Helianthus</taxon>
    </lineage>
</organism>
<dbReference type="Gramene" id="mRNA:HanXRQr2_Chr06g0270161">
    <property type="protein sequence ID" value="CDS:HanXRQr2_Chr06g0270161.1"/>
    <property type="gene ID" value="HanXRQr2_Chr06g0270161"/>
</dbReference>
<comment type="caution">
    <text evidence="3">The sequence shown here is derived from an EMBL/GenBank/DDBJ whole genome shotgun (WGS) entry which is preliminary data.</text>
</comment>
<dbReference type="Proteomes" id="UP000215914">
    <property type="component" value="Unassembled WGS sequence"/>
</dbReference>